<keyword evidence="4" id="KW-0732">Signal</keyword>
<keyword evidence="5" id="KW-0325">Glycoprotein</keyword>
<protein>
    <submittedName>
        <fullName evidence="6">T9SS type B sorting domain-containing protein</fullName>
    </submittedName>
</protein>
<keyword evidence="3" id="KW-0964">Secreted</keyword>
<dbReference type="Proteomes" id="UP000307140">
    <property type="component" value="Unassembled WGS sequence"/>
</dbReference>
<accession>A0A5S3N2F9</accession>
<name>A0A5S3N2F9_9FLAO</name>
<comment type="subcellular location">
    <subcellularLocation>
        <location evidence="1">Secreted</location>
        <location evidence="1">Cell wall</location>
    </subcellularLocation>
</comment>
<dbReference type="InterPro" id="IPR026341">
    <property type="entry name" value="T9SS_type_B"/>
</dbReference>
<evidence type="ECO:0000256" key="5">
    <source>
        <dbReference type="ARBA" id="ARBA00023180"/>
    </source>
</evidence>
<dbReference type="OrthoDB" id="9765926at2"/>
<dbReference type="AlphaFoldDB" id="A0A5S3N2F9"/>
<proteinExistence type="predicted"/>
<dbReference type="EMBL" id="VANR01000008">
    <property type="protein sequence ID" value="TMM28614.1"/>
    <property type="molecule type" value="Genomic_DNA"/>
</dbReference>
<dbReference type="GO" id="GO:0030313">
    <property type="term" value="C:cell envelope"/>
    <property type="evidence" value="ECO:0007669"/>
    <property type="project" value="UniProtKB-SubCell"/>
</dbReference>
<evidence type="ECO:0000256" key="1">
    <source>
        <dbReference type="ARBA" id="ARBA00004191"/>
    </source>
</evidence>
<dbReference type="InterPro" id="IPR028974">
    <property type="entry name" value="TSP_type-3_rpt"/>
</dbReference>
<reference evidence="6 7" key="1">
    <citation type="submission" date="2019-05" db="EMBL/GenBank/DDBJ databases">
        <title>Polaribacter aestuariivivens sp. nov., isolated from a tidal flat.</title>
        <authorList>
            <person name="Yoon J.-H."/>
        </authorList>
    </citation>
    <scope>NUCLEOTIDE SEQUENCE [LARGE SCALE GENOMIC DNA]</scope>
    <source>
        <strain evidence="6 7">DBTF-3</strain>
    </source>
</reference>
<evidence type="ECO:0000256" key="4">
    <source>
        <dbReference type="ARBA" id="ARBA00022729"/>
    </source>
</evidence>
<dbReference type="InterPro" id="IPR036941">
    <property type="entry name" value="Rcpt_L-dom_sf"/>
</dbReference>
<dbReference type="Gene3D" id="4.10.1080.10">
    <property type="entry name" value="TSP type-3 repeat"/>
    <property type="match status" value="1"/>
</dbReference>
<dbReference type="InterPro" id="IPR051648">
    <property type="entry name" value="CWI-Assembly_Regulator"/>
</dbReference>
<evidence type="ECO:0000313" key="6">
    <source>
        <dbReference type="EMBL" id="TMM28614.1"/>
    </source>
</evidence>
<dbReference type="Pfam" id="PF13585">
    <property type="entry name" value="CHU_C"/>
    <property type="match status" value="1"/>
</dbReference>
<evidence type="ECO:0000256" key="2">
    <source>
        <dbReference type="ARBA" id="ARBA00022512"/>
    </source>
</evidence>
<dbReference type="PANTHER" id="PTHR31018:SF3">
    <property type="entry name" value="RECEPTOR PROTEIN-TYROSINE KINASE"/>
    <property type="match status" value="1"/>
</dbReference>
<dbReference type="Gene3D" id="3.80.20.20">
    <property type="entry name" value="Receptor L-domain"/>
    <property type="match status" value="2"/>
</dbReference>
<comment type="caution">
    <text evidence="6">The sequence shown here is derived from an EMBL/GenBank/DDBJ whole genome shotgun (WGS) entry which is preliminary data.</text>
</comment>
<evidence type="ECO:0000313" key="7">
    <source>
        <dbReference type="Proteomes" id="UP000307140"/>
    </source>
</evidence>
<organism evidence="6 7">
    <name type="scientific">Polaribacter aestuariivivens</name>
    <dbReference type="NCBI Taxonomy" id="2304626"/>
    <lineage>
        <taxon>Bacteria</taxon>
        <taxon>Pseudomonadati</taxon>
        <taxon>Bacteroidota</taxon>
        <taxon>Flavobacteriia</taxon>
        <taxon>Flavobacteriales</taxon>
        <taxon>Flavobacteriaceae</taxon>
    </lineage>
</organism>
<sequence length="870" mass="96018">MKNIMSLFFVLSFFWGYSQCPPAGEIALRSQENVDDFVRDYSNCKVLNGDLVIVTSLVPDTFTGVLATPITDISGLSFIEKVRGDLIISIDVPILEDFENLNEVSGNLEITSSVNLLEISDFNKLGLVGGIVIALNTNLEKINAFNGLKRVTNDVEIGYSDSLKEINGFGDLENIQGQLNISLNSELTYIPPFSSLTSIGNDLNFTSIPKMTSFNGLEQLRFIGNDLNIEDINKISGFLSLERINRFFEIKGSSIEEIPAFDNLETIGAGFKIENTSITSIIGFNLLKSVGVNFFGDEDKFILSNNSNLVTVNGFRSFLLVDADFEVQNNTIMSDCSWMCNLLNNGEINGVVAITNNGAECSDVAQIIEKCNPDFDNDGIANVIDEDDDNDGILDALEGNGNLDTDSDGFPDSKDLDSDNDGCLDVIEAGFSDANNDGVLGDLPDEVNNRGLIINEVSGYKSPSDKDMNAIFDFQEDTLPNPGENNAIELCTNSGNIDLFTLLGEKADPGGVWFPALKGGEGIFDPKSDSPGTYTYTQTDALCGSKSAQIEVTFLSRITAGEDTEILSCIEQGPINLFFSLNGNPSAGGVWVPELNSGTNIFNPEKDAPGIYKYVISDDNCGDLEATINIRLNQKPNAGVSKQITVCEFANPIDLFSILEGNPDSGGVWTRNNTQVSAFFNPSIDTPERYTYTIDNGACGIATSFVDVKRLENQEIKNVILDIKDFSNKKNSIQVKIFSTRQYLYSLDGFNYQERNIFNDLEGGEQTIYVKGKDGCEFFTKKFFVKTYPVFFSPNSDGVNDFWQLNNFPEDDYQIFIYNRFGRLIKQLNTRKETWDGTENGKLLSSSNYWFKVLRKNGEVLFGNFSLIRK</sequence>
<gene>
    <name evidence="6" type="ORF">FDT66_13500</name>
</gene>
<dbReference type="GO" id="GO:0005509">
    <property type="term" value="F:calcium ion binding"/>
    <property type="evidence" value="ECO:0007669"/>
    <property type="project" value="InterPro"/>
</dbReference>
<dbReference type="PANTHER" id="PTHR31018">
    <property type="entry name" value="SPORULATION-SPECIFIC PROTEIN-RELATED"/>
    <property type="match status" value="1"/>
</dbReference>
<keyword evidence="2" id="KW-0134">Cell wall</keyword>
<keyword evidence="7" id="KW-1185">Reference proteome</keyword>
<dbReference type="SUPFAM" id="SSF52058">
    <property type="entry name" value="L domain-like"/>
    <property type="match status" value="2"/>
</dbReference>
<dbReference type="NCBIfam" id="TIGR04131">
    <property type="entry name" value="Bac_Flav_CTERM"/>
    <property type="match status" value="1"/>
</dbReference>
<evidence type="ECO:0000256" key="3">
    <source>
        <dbReference type="ARBA" id="ARBA00022525"/>
    </source>
</evidence>